<protein>
    <submittedName>
        <fullName evidence="2">Glycosyltransferase</fullName>
    </submittedName>
</protein>
<dbReference type="Pfam" id="PF06722">
    <property type="entry name" value="EryCIII-like_C"/>
    <property type="match status" value="1"/>
</dbReference>
<dbReference type="GO" id="GO:0016758">
    <property type="term" value="F:hexosyltransferase activity"/>
    <property type="evidence" value="ECO:0007669"/>
    <property type="project" value="UniProtKB-ARBA"/>
</dbReference>
<dbReference type="SUPFAM" id="SSF53756">
    <property type="entry name" value="UDP-Glycosyltransferase/glycogen phosphorylase"/>
    <property type="match status" value="1"/>
</dbReference>
<dbReference type="InterPro" id="IPR010610">
    <property type="entry name" value="EryCIII-like_C"/>
</dbReference>
<reference evidence="2 3" key="1">
    <citation type="journal article" date="2024" name="Microbiology">
        <title>Methylomarinum rosea sp. nov., a novel halophilic methanotrophic bacterium from the hypersaline Lake Elton.</title>
        <authorList>
            <person name="Suleimanov R.Z."/>
            <person name="Oshkin I.Y."/>
            <person name="Danilova O.V."/>
            <person name="Suzina N.E."/>
            <person name="Dedysh S.N."/>
        </authorList>
    </citation>
    <scope>NUCLEOTIDE SEQUENCE [LARGE SCALE GENOMIC DNA]</scope>
    <source>
        <strain evidence="2 3">Ch1-1</strain>
    </source>
</reference>
<dbReference type="InterPro" id="IPR002213">
    <property type="entry name" value="UDP_glucos_trans"/>
</dbReference>
<dbReference type="EMBL" id="CP157743">
    <property type="protein sequence ID" value="XBS20898.1"/>
    <property type="molecule type" value="Genomic_DNA"/>
</dbReference>
<dbReference type="KEGG" id="mech:Q9L42_001900"/>
<evidence type="ECO:0000313" key="2">
    <source>
        <dbReference type="EMBL" id="XBS20898.1"/>
    </source>
</evidence>
<dbReference type="Gene3D" id="3.40.50.2000">
    <property type="entry name" value="Glycogen Phosphorylase B"/>
    <property type="match status" value="2"/>
</dbReference>
<accession>A0AAU7NVD8</accession>
<proteinExistence type="predicted"/>
<dbReference type="AlphaFoldDB" id="A0AAU7NVD8"/>
<name>A0AAU7NVD8_9GAMM</name>
<organism evidence="2 3">
    <name type="scientific">Methylomarinum roseum</name>
    <dbReference type="NCBI Taxonomy" id="3067653"/>
    <lineage>
        <taxon>Bacteria</taxon>
        <taxon>Pseudomonadati</taxon>
        <taxon>Pseudomonadota</taxon>
        <taxon>Gammaproteobacteria</taxon>
        <taxon>Methylococcales</taxon>
        <taxon>Methylococcaceae</taxon>
        <taxon>Methylomarinum</taxon>
    </lineage>
</organism>
<dbReference type="Proteomes" id="UP001225378">
    <property type="component" value="Chromosome"/>
</dbReference>
<gene>
    <name evidence="2" type="ORF">Q9L42_001900</name>
</gene>
<sequence length="424" mass="47130">MKIGIQTWGSNGDIRPMIALANGLQQAGHKVTLVVSSLDNRNYHAVCERLNIDYLQTPERFNFDLEAFAQLTFRMNSAQWLVALLETAFFPYEAEIYQAAKHLVSDNDLVIGHHFLYPLKLAALKQDKTFYSVTFCHGIIPTRSQAPIRFPDLGPLLNPWQWRILDFAFNLMLKEKLTRLWRAEGMPDIKSVLSDLLSSDRLDLVAVDPALCPGYLDWPPHHHACGFLNLPADADDWRIDDKLRLFLDSGPAPVYMTFGSLQQAVPDWSMQLFIDACRLVGCRAIIQTSAERYPENSELDNIYFIGKHPHQRLFPHCAAVVHHGGAGTTHSASLCGRPSIVIPFMDEQLFWGQTLEKLGIAPKSLSAKRATAAGLASRIDVVLSNQAFSERASSIGATISGSQGVMKAVQLIEHAAADIVPKCG</sequence>
<keyword evidence="3" id="KW-1185">Reference proteome</keyword>
<dbReference type="GO" id="GO:0017000">
    <property type="term" value="P:antibiotic biosynthetic process"/>
    <property type="evidence" value="ECO:0007669"/>
    <property type="project" value="UniProtKB-ARBA"/>
</dbReference>
<evidence type="ECO:0000259" key="1">
    <source>
        <dbReference type="Pfam" id="PF06722"/>
    </source>
</evidence>
<dbReference type="InterPro" id="IPR050426">
    <property type="entry name" value="Glycosyltransferase_28"/>
</dbReference>
<dbReference type="RefSeq" id="WP_305910114.1">
    <property type="nucleotide sequence ID" value="NZ_CP157743.1"/>
</dbReference>
<dbReference type="CDD" id="cd03784">
    <property type="entry name" value="GT1_Gtf-like"/>
    <property type="match status" value="1"/>
</dbReference>
<dbReference type="PANTHER" id="PTHR48050:SF13">
    <property type="entry name" value="STEROL 3-BETA-GLUCOSYLTRANSFERASE UGT80A2"/>
    <property type="match status" value="1"/>
</dbReference>
<dbReference type="FunFam" id="3.40.50.2000:FF:000009">
    <property type="entry name" value="Sterol 3-beta-glucosyltransferase UGT80A2"/>
    <property type="match status" value="1"/>
</dbReference>
<dbReference type="PANTHER" id="PTHR48050">
    <property type="entry name" value="STEROL 3-BETA-GLUCOSYLTRANSFERASE"/>
    <property type="match status" value="1"/>
</dbReference>
<feature type="domain" description="Erythromycin biosynthesis protein CIII-like C-terminal" evidence="1">
    <location>
        <begin position="285"/>
        <end position="396"/>
    </location>
</feature>
<dbReference type="GO" id="GO:0008194">
    <property type="term" value="F:UDP-glycosyltransferase activity"/>
    <property type="evidence" value="ECO:0007669"/>
    <property type="project" value="InterPro"/>
</dbReference>
<evidence type="ECO:0000313" key="3">
    <source>
        <dbReference type="Proteomes" id="UP001225378"/>
    </source>
</evidence>